<sequence>MVNKIDEICGSVTGNSADIAVITESWLTSLVKDQFINIPGYMTYQRGGGLCTFISLRLDFIELCHLRDPEIESQSFVIKPNRTVYHPPQNHDNKLRAYLFSSLDLALASYPNSAIVVLGDFNHFKQGNLCSSFKLKRLITKPTRGNKILDQAYSTMSQYYDEALILPPVGLSDHSSAF</sequence>
<dbReference type="PANTHER" id="PTHR47510:SF3">
    <property type="entry name" value="ENDO_EXONUCLEASE_PHOSPHATASE DOMAIN-CONTAINING PROTEIN"/>
    <property type="match status" value="1"/>
</dbReference>
<dbReference type="SUPFAM" id="SSF56219">
    <property type="entry name" value="DNase I-like"/>
    <property type="match status" value="1"/>
</dbReference>
<evidence type="ECO:0000313" key="3">
    <source>
        <dbReference type="Proteomes" id="UP001249851"/>
    </source>
</evidence>
<dbReference type="Pfam" id="PF03372">
    <property type="entry name" value="Exo_endo_phos"/>
    <property type="match status" value="1"/>
</dbReference>
<feature type="domain" description="Endonuclease/exonuclease/phosphatase" evidence="1">
    <location>
        <begin position="4"/>
        <end position="123"/>
    </location>
</feature>
<dbReference type="PANTHER" id="PTHR47510">
    <property type="entry name" value="REVERSE TRANSCRIPTASE DOMAIN-CONTAINING PROTEIN"/>
    <property type="match status" value="1"/>
</dbReference>
<evidence type="ECO:0000313" key="2">
    <source>
        <dbReference type="EMBL" id="KAK2552965.1"/>
    </source>
</evidence>
<reference evidence="2" key="2">
    <citation type="journal article" date="2023" name="Science">
        <title>Genomic signatures of disease resistance in endangered staghorn corals.</title>
        <authorList>
            <person name="Vollmer S.V."/>
            <person name="Selwyn J.D."/>
            <person name="Despard B.A."/>
            <person name="Roesel C.L."/>
        </authorList>
    </citation>
    <scope>NUCLEOTIDE SEQUENCE</scope>
    <source>
        <strain evidence="2">K2</strain>
    </source>
</reference>
<organism evidence="2 3">
    <name type="scientific">Acropora cervicornis</name>
    <name type="common">Staghorn coral</name>
    <dbReference type="NCBI Taxonomy" id="6130"/>
    <lineage>
        <taxon>Eukaryota</taxon>
        <taxon>Metazoa</taxon>
        <taxon>Cnidaria</taxon>
        <taxon>Anthozoa</taxon>
        <taxon>Hexacorallia</taxon>
        <taxon>Scleractinia</taxon>
        <taxon>Astrocoeniina</taxon>
        <taxon>Acroporidae</taxon>
        <taxon>Acropora</taxon>
    </lineage>
</organism>
<protein>
    <recommendedName>
        <fullName evidence="1">Endonuclease/exonuclease/phosphatase domain-containing protein</fullName>
    </recommendedName>
</protein>
<dbReference type="InterPro" id="IPR036691">
    <property type="entry name" value="Endo/exonu/phosph_ase_sf"/>
</dbReference>
<accession>A0AAD9UX93</accession>
<dbReference type="GO" id="GO:0003824">
    <property type="term" value="F:catalytic activity"/>
    <property type="evidence" value="ECO:0007669"/>
    <property type="project" value="InterPro"/>
</dbReference>
<keyword evidence="3" id="KW-1185">Reference proteome</keyword>
<gene>
    <name evidence="2" type="ORF">P5673_025670</name>
</gene>
<evidence type="ECO:0000259" key="1">
    <source>
        <dbReference type="Pfam" id="PF03372"/>
    </source>
</evidence>
<dbReference type="Proteomes" id="UP001249851">
    <property type="component" value="Unassembled WGS sequence"/>
</dbReference>
<name>A0AAD9UX93_ACRCE</name>
<dbReference type="AlphaFoldDB" id="A0AAD9UX93"/>
<dbReference type="Gene3D" id="3.60.10.10">
    <property type="entry name" value="Endonuclease/exonuclease/phosphatase"/>
    <property type="match status" value="1"/>
</dbReference>
<dbReference type="InterPro" id="IPR005135">
    <property type="entry name" value="Endo/exonuclease/phosphatase"/>
</dbReference>
<comment type="caution">
    <text evidence="2">The sequence shown here is derived from an EMBL/GenBank/DDBJ whole genome shotgun (WGS) entry which is preliminary data.</text>
</comment>
<proteinExistence type="predicted"/>
<reference evidence="2" key="1">
    <citation type="journal article" date="2023" name="G3 (Bethesda)">
        <title>Whole genome assembly and annotation of the endangered Caribbean coral Acropora cervicornis.</title>
        <authorList>
            <person name="Selwyn J.D."/>
            <person name="Vollmer S.V."/>
        </authorList>
    </citation>
    <scope>NUCLEOTIDE SEQUENCE</scope>
    <source>
        <strain evidence="2">K2</strain>
    </source>
</reference>
<dbReference type="EMBL" id="JARQWQ010000081">
    <property type="protein sequence ID" value="KAK2552965.1"/>
    <property type="molecule type" value="Genomic_DNA"/>
</dbReference>